<dbReference type="InterPro" id="IPR009057">
    <property type="entry name" value="Homeodomain-like_sf"/>
</dbReference>
<evidence type="ECO:0000256" key="2">
    <source>
        <dbReference type="PROSITE-ProRule" id="PRU00335"/>
    </source>
</evidence>
<keyword evidence="1 2" id="KW-0238">DNA-binding</keyword>
<dbReference type="EMBL" id="JAGQDC010000007">
    <property type="protein sequence ID" value="MCL1029535.1"/>
    <property type="molecule type" value="Genomic_DNA"/>
</dbReference>
<evidence type="ECO:0000256" key="1">
    <source>
        <dbReference type="ARBA" id="ARBA00023125"/>
    </source>
</evidence>
<evidence type="ECO:0000313" key="4">
    <source>
        <dbReference type="EMBL" id="MCL1029535.1"/>
    </source>
</evidence>
<feature type="domain" description="HTH tetR-type" evidence="3">
    <location>
        <begin position="6"/>
        <end position="66"/>
    </location>
</feature>
<dbReference type="InterPro" id="IPR001647">
    <property type="entry name" value="HTH_TetR"/>
</dbReference>
<sequence length="193" mass="22582">MVKDREITEQKLIDSIGHLIEKVGFENIGVNIVSKEAGVSKALIYRYFNSLDELIYRYMEKNDFWINLPQKLPEKSNIKIYLKQMFREQITQMRANIALKRLHRWELSADNPLINKLREQRELNGLRLTKFISQFSKVSQTEHAAIATITSAAVSYLILLEENCHEYNGINIRSDTGWEHIIQGIDKLIDLIY</sequence>
<evidence type="ECO:0000313" key="5">
    <source>
        <dbReference type="Proteomes" id="UP001165275"/>
    </source>
</evidence>
<dbReference type="Proteomes" id="UP001165275">
    <property type="component" value="Unassembled WGS sequence"/>
</dbReference>
<feature type="DNA-binding region" description="H-T-H motif" evidence="2">
    <location>
        <begin position="29"/>
        <end position="48"/>
    </location>
</feature>
<dbReference type="PRINTS" id="PR00455">
    <property type="entry name" value="HTHTETR"/>
</dbReference>
<name>A0ABT0KBY8_9GAMM</name>
<dbReference type="RefSeq" id="WP_248945750.1">
    <property type="nucleotide sequence ID" value="NZ_JAGQDC010000007.1"/>
</dbReference>
<dbReference type="Gene3D" id="1.10.357.10">
    <property type="entry name" value="Tetracycline Repressor, domain 2"/>
    <property type="match status" value="1"/>
</dbReference>
<dbReference type="SUPFAM" id="SSF46689">
    <property type="entry name" value="Homeodomain-like"/>
    <property type="match status" value="1"/>
</dbReference>
<dbReference type="Pfam" id="PF00440">
    <property type="entry name" value="TetR_N"/>
    <property type="match status" value="1"/>
</dbReference>
<reference evidence="4" key="1">
    <citation type="submission" date="2021-04" db="EMBL/GenBank/DDBJ databases">
        <title>Genome sequence of Serratia sp. arafor3.</title>
        <authorList>
            <person name="Besaury L."/>
        </authorList>
    </citation>
    <scope>NUCLEOTIDE SEQUENCE</scope>
    <source>
        <strain evidence="4">Arafor3</strain>
    </source>
</reference>
<keyword evidence="5" id="KW-1185">Reference proteome</keyword>
<organism evidence="4 5">
    <name type="scientific">Serratia silvae</name>
    <dbReference type="NCBI Taxonomy" id="2824122"/>
    <lineage>
        <taxon>Bacteria</taxon>
        <taxon>Pseudomonadati</taxon>
        <taxon>Pseudomonadota</taxon>
        <taxon>Gammaproteobacteria</taxon>
        <taxon>Enterobacterales</taxon>
        <taxon>Yersiniaceae</taxon>
        <taxon>Serratia</taxon>
    </lineage>
</organism>
<proteinExistence type="predicted"/>
<accession>A0ABT0KBY8</accession>
<protein>
    <submittedName>
        <fullName evidence="4">TetR/AcrR family transcriptional regulator</fullName>
    </submittedName>
</protein>
<dbReference type="PROSITE" id="PS50977">
    <property type="entry name" value="HTH_TETR_2"/>
    <property type="match status" value="1"/>
</dbReference>
<evidence type="ECO:0000259" key="3">
    <source>
        <dbReference type="PROSITE" id="PS50977"/>
    </source>
</evidence>
<comment type="caution">
    <text evidence="4">The sequence shown here is derived from an EMBL/GenBank/DDBJ whole genome shotgun (WGS) entry which is preliminary data.</text>
</comment>
<gene>
    <name evidence="4" type="ORF">KAJ71_10940</name>
</gene>